<accession>A0AAE4DPR1</accession>
<gene>
    <name evidence="1" type="ORF">O7047_14395</name>
</gene>
<dbReference type="EMBL" id="JAQGEC010000012">
    <property type="protein sequence ID" value="MDR9891412.1"/>
    <property type="molecule type" value="Genomic_DNA"/>
</dbReference>
<evidence type="ECO:0008006" key="3">
    <source>
        <dbReference type="Google" id="ProtNLM"/>
    </source>
</evidence>
<dbReference type="Gene3D" id="2.60.40.1090">
    <property type="entry name" value="Fimbrial-type adhesion domain"/>
    <property type="match status" value="1"/>
</dbReference>
<name>A0AAE4DPR1_9ENTR</name>
<dbReference type="GO" id="GO:0007155">
    <property type="term" value="P:cell adhesion"/>
    <property type="evidence" value="ECO:0007669"/>
    <property type="project" value="InterPro"/>
</dbReference>
<dbReference type="InterPro" id="IPR036937">
    <property type="entry name" value="Adhesion_dom_fimbrial_sf"/>
</dbReference>
<sequence>MSIQPLSRPLIAGTFMLLMTVGVSFYSSDAAAYDPEQGCSDLGFSLSIAPSVSTTNGKIEVAGVPLGTEIAKLVPGNISGMCDTGYSTNPSIGDIPPGLGFLVYKTHNCSAGRAFDADGNISMFCLAPLNTNAVLQFDGNNGPAAVQPVVSATNAILLNKKRPGETIIPMTSLADFSKFYSTWGNYDWNLKEESLRGPVTPPTLTLVYTPTCSAEVNDVAFGTLSAGEIKNNRVRPGRATVNVSCNDIVAKYSITFSSPKGVLGDKTAILSDNTTIGYQLSWPNGAVQENIKLDQPYERNAPSEAFSIPVDILPVPLPSAGAIKSGRADSVVTINLKFS</sequence>
<evidence type="ECO:0000313" key="1">
    <source>
        <dbReference type="EMBL" id="MDR9891412.1"/>
    </source>
</evidence>
<dbReference type="SUPFAM" id="SSF49401">
    <property type="entry name" value="Bacterial adhesins"/>
    <property type="match status" value="1"/>
</dbReference>
<protein>
    <recommendedName>
        <fullName evidence="3">Fimbrial protein</fullName>
    </recommendedName>
</protein>
<dbReference type="Proteomes" id="UP001248822">
    <property type="component" value="Unassembled WGS sequence"/>
</dbReference>
<dbReference type="RefSeq" id="WP_310826625.1">
    <property type="nucleotide sequence ID" value="NZ_JAQGEC010000012.1"/>
</dbReference>
<dbReference type="InterPro" id="IPR008966">
    <property type="entry name" value="Adhesion_dom_sf"/>
</dbReference>
<proteinExistence type="predicted"/>
<reference evidence="1" key="1">
    <citation type="submission" date="2022-12" db="EMBL/GenBank/DDBJ databases">
        <title>NDM-1 containing novel ST 2018 Pseudenterobacter timonensis.</title>
        <authorList>
            <person name="Halder G."/>
            <person name="Mandal S."/>
            <person name="Dutta S."/>
        </authorList>
    </citation>
    <scope>NUCLEOTIDE SEQUENCE</scope>
    <source>
        <strain evidence="1">CNCI147</strain>
    </source>
</reference>
<evidence type="ECO:0000313" key="2">
    <source>
        <dbReference type="Proteomes" id="UP001248822"/>
    </source>
</evidence>
<dbReference type="GO" id="GO:0009289">
    <property type="term" value="C:pilus"/>
    <property type="evidence" value="ECO:0007669"/>
    <property type="project" value="InterPro"/>
</dbReference>
<dbReference type="AlphaFoldDB" id="A0AAE4DPR1"/>
<organism evidence="1 2">
    <name type="scientific">Pseudenterobacter timonensis</name>
    <dbReference type="NCBI Taxonomy" id="1755099"/>
    <lineage>
        <taxon>Bacteria</taxon>
        <taxon>Pseudomonadati</taxon>
        <taxon>Pseudomonadota</taxon>
        <taxon>Gammaproteobacteria</taxon>
        <taxon>Enterobacterales</taxon>
        <taxon>Enterobacteriaceae</taxon>
        <taxon>Pseudenterobacter</taxon>
    </lineage>
</organism>
<comment type="caution">
    <text evidence="1">The sequence shown here is derived from an EMBL/GenBank/DDBJ whole genome shotgun (WGS) entry which is preliminary data.</text>
</comment>